<evidence type="ECO:0000256" key="4">
    <source>
        <dbReference type="PROSITE-ProRule" id="PRU00708"/>
    </source>
</evidence>
<keyword evidence="3" id="KW-0809">Transit peptide</keyword>
<evidence type="ECO:0000313" key="5">
    <source>
        <dbReference type="EMBL" id="KAF3336914.1"/>
    </source>
</evidence>
<dbReference type="Pfam" id="PF12854">
    <property type="entry name" value="PPR_1"/>
    <property type="match status" value="1"/>
</dbReference>
<evidence type="ECO:0000256" key="2">
    <source>
        <dbReference type="ARBA" id="ARBA00022737"/>
    </source>
</evidence>
<dbReference type="InterPro" id="IPR011990">
    <property type="entry name" value="TPR-like_helical_dom_sf"/>
</dbReference>
<dbReference type="PANTHER" id="PTHR47939">
    <property type="entry name" value="MEMBRANE-ASSOCIATED SALT-INDUCIBLE PROTEIN-LIKE"/>
    <property type="match status" value="1"/>
</dbReference>
<protein>
    <submittedName>
        <fullName evidence="5">Pentatricopeptide repeat-containing protein</fullName>
    </submittedName>
</protein>
<evidence type="ECO:0000313" key="6">
    <source>
        <dbReference type="Proteomes" id="UP000623129"/>
    </source>
</evidence>
<accession>A0A833VXV0</accession>
<reference evidence="5" key="1">
    <citation type="submission" date="2020-01" db="EMBL/GenBank/DDBJ databases">
        <title>Genome sequence of Kobresia littledalei, the first chromosome-level genome in the family Cyperaceae.</title>
        <authorList>
            <person name="Qu G."/>
        </authorList>
    </citation>
    <scope>NUCLEOTIDE SEQUENCE</scope>
    <source>
        <strain evidence="5">C.B.Clarke</strain>
        <tissue evidence="5">Leaf</tissue>
    </source>
</reference>
<feature type="repeat" description="PPR" evidence="4">
    <location>
        <begin position="170"/>
        <end position="204"/>
    </location>
</feature>
<organism evidence="5 6">
    <name type="scientific">Carex littledalei</name>
    <dbReference type="NCBI Taxonomy" id="544730"/>
    <lineage>
        <taxon>Eukaryota</taxon>
        <taxon>Viridiplantae</taxon>
        <taxon>Streptophyta</taxon>
        <taxon>Embryophyta</taxon>
        <taxon>Tracheophyta</taxon>
        <taxon>Spermatophyta</taxon>
        <taxon>Magnoliopsida</taxon>
        <taxon>Liliopsida</taxon>
        <taxon>Poales</taxon>
        <taxon>Cyperaceae</taxon>
        <taxon>Cyperoideae</taxon>
        <taxon>Cariceae</taxon>
        <taxon>Carex</taxon>
        <taxon>Carex subgen. Euthyceras</taxon>
    </lineage>
</organism>
<dbReference type="InterPro" id="IPR002885">
    <property type="entry name" value="PPR_rpt"/>
</dbReference>
<feature type="repeat" description="PPR" evidence="4">
    <location>
        <begin position="345"/>
        <end position="379"/>
    </location>
</feature>
<feature type="repeat" description="PPR" evidence="4">
    <location>
        <begin position="275"/>
        <end position="309"/>
    </location>
</feature>
<name>A0A833VXV0_9POAL</name>
<dbReference type="EMBL" id="SWLB01000007">
    <property type="protein sequence ID" value="KAF3336914.1"/>
    <property type="molecule type" value="Genomic_DNA"/>
</dbReference>
<gene>
    <name evidence="5" type="ORF">FCM35_KLT19500</name>
</gene>
<feature type="repeat" description="PPR" evidence="4">
    <location>
        <begin position="412"/>
        <end position="446"/>
    </location>
</feature>
<dbReference type="AlphaFoldDB" id="A0A833VXV0"/>
<dbReference type="InterPro" id="IPR050667">
    <property type="entry name" value="PPR-containing_protein"/>
</dbReference>
<comment type="caution">
    <text evidence="5">The sequence shown here is derived from an EMBL/GenBank/DDBJ whole genome shotgun (WGS) entry which is preliminary data.</text>
</comment>
<comment type="similarity">
    <text evidence="1">Belongs to the PPR family. P subfamily.</text>
</comment>
<feature type="repeat" description="PPR" evidence="4">
    <location>
        <begin position="134"/>
        <end position="169"/>
    </location>
</feature>
<keyword evidence="2" id="KW-0677">Repeat</keyword>
<evidence type="ECO:0000256" key="3">
    <source>
        <dbReference type="ARBA" id="ARBA00022946"/>
    </source>
</evidence>
<keyword evidence="6" id="KW-1185">Reference proteome</keyword>
<feature type="repeat" description="PPR" evidence="4">
    <location>
        <begin position="205"/>
        <end position="239"/>
    </location>
</feature>
<dbReference type="PANTHER" id="PTHR47939:SF15">
    <property type="entry name" value="PENTACOTRIPEPTIDE-REPEAT REGION OF PRORP DOMAIN-CONTAINING PROTEIN"/>
    <property type="match status" value="1"/>
</dbReference>
<proteinExistence type="inferred from homology"/>
<feature type="repeat" description="PPR" evidence="4">
    <location>
        <begin position="310"/>
        <end position="344"/>
    </location>
</feature>
<dbReference type="Proteomes" id="UP000623129">
    <property type="component" value="Unassembled WGS sequence"/>
</dbReference>
<dbReference type="OrthoDB" id="185373at2759"/>
<dbReference type="PROSITE" id="PS51375">
    <property type="entry name" value="PPR"/>
    <property type="match status" value="11"/>
</dbReference>
<evidence type="ECO:0000256" key="1">
    <source>
        <dbReference type="ARBA" id="ARBA00007626"/>
    </source>
</evidence>
<dbReference type="Pfam" id="PF13041">
    <property type="entry name" value="PPR_2"/>
    <property type="match status" value="5"/>
</dbReference>
<feature type="repeat" description="PPR" evidence="4">
    <location>
        <begin position="447"/>
        <end position="481"/>
    </location>
</feature>
<feature type="repeat" description="PPR" evidence="4">
    <location>
        <begin position="99"/>
        <end position="133"/>
    </location>
</feature>
<feature type="repeat" description="PPR" evidence="4">
    <location>
        <begin position="240"/>
        <end position="274"/>
    </location>
</feature>
<dbReference type="Gene3D" id="1.25.40.10">
    <property type="entry name" value="Tetratricopeptide repeat domain"/>
    <property type="match status" value="4"/>
</dbReference>
<sequence length="551" mass="61848">MHCLTLLRPAPPLLAIPSLRLLSRFSSNTSKALLLHFSNLLKRFPQENPYPSNPSPGSRPLWPHPYEYNDLMSAFASAGDSTNVLRLFDEMKRFNCRPDAACYTTVANSLLSSNQPEAAIAVFKEMVSSGVLPDTMAYTVLVKLYACYLRQFELAYEVVHGMRDCGCKPDVVTYSTLITGLCQVGRVSEAFGVLDVMLNEGCVPNAHTYTPILHAYCTAGQIEEAERLVSTMEAVNCVPNVVTYNILIGALSKAGRFNEVENILANCQLKGWEPDVITYSTYMDGLCKAGKVDRSFMLLEEMVSHGLYPNKVTINILLDGLCKRSNSLCAQSILERSSEFGWRPGVVNYNTVMSRLCEVGKYFSVLKLFTDMFKKGLEPDSWTFSIVVQGLCKAGKIRKAKCLFDSNGFLANVVAYNTLIRYLYFLGEVEEVYHLLDQMTKENVVPNHTTYGIMIELLCSEGRFEAAINCFSISLDNGWSPNLVVNLVWGLVAGEKIYKLVKILEWIVKQGFFIDTCIYCSLIKAFCWRGSCQNTEIYTLCYILDLFLKIR</sequence>
<dbReference type="NCBIfam" id="TIGR00756">
    <property type="entry name" value="PPR"/>
    <property type="match status" value="10"/>
</dbReference>
<feature type="repeat" description="PPR" evidence="4">
    <location>
        <begin position="64"/>
        <end position="98"/>
    </location>
</feature>